<dbReference type="EMBL" id="AADV02000076">
    <property type="protein sequence ID" value="EAM49331.1"/>
    <property type="molecule type" value="Genomic_DNA"/>
</dbReference>
<proteinExistence type="predicted"/>
<reference evidence="1" key="1">
    <citation type="submission" date="2004-02" db="EMBL/GenBank/DDBJ databases">
        <authorList>
            <consortium name="DOE Joint Genome Institute"/>
        </authorList>
    </citation>
    <scope>NUCLEOTIDE SEQUENCE [LARGE SCALE GENOMIC DNA]</scope>
    <source>
        <strain evidence="1">WH 8501</strain>
    </source>
</reference>
<evidence type="ECO:0000313" key="1">
    <source>
        <dbReference type="EMBL" id="EAM49331.1"/>
    </source>
</evidence>
<dbReference type="RefSeq" id="WP_007306931.1">
    <property type="nucleotide sequence ID" value="NZ_AADV02000076.1"/>
</dbReference>
<dbReference type="Proteomes" id="UP000003922">
    <property type="component" value="Unassembled WGS sequence"/>
</dbReference>
<name>Q4BZK8_CROWT</name>
<sequence length="143" mass="16725">MNRFFYEKSSSYQGYLIIPFLLAKLSGEFIYSYSLLSSQGYDDEFHKAKNPAGICSTTLTGMIEIAQEHLNQYSVNLKEDDYFEQRYTYQGTLIIIHRQGKRCSYEHYPSHELRNIAAPTLFLNPDSCIDWIKKRLARGQVQF</sequence>
<accession>Q4BZK8</accession>
<reference evidence="1" key="3">
    <citation type="submission" date="2016-12" db="EMBL/GenBank/DDBJ databases">
        <title>Annotation of the draft genome assembly of Crocosphaera watsonii WH 8501.</title>
        <authorList>
            <consortium name="US DOE Joint Genome Institute (JGI-ORNL)"/>
            <person name="Larimer F."/>
            <person name="Land M."/>
        </authorList>
    </citation>
    <scope>NUCLEOTIDE SEQUENCE</scope>
    <source>
        <strain evidence="1">WH 8501</strain>
    </source>
</reference>
<gene>
    <name evidence="1" type="ORF">CwatDRAFT_2225</name>
</gene>
<comment type="caution">
    <text evidence="1">The sequence shown here is derived from an EMBL/GenBank/DDBJ whole genome shotgun (WGS) entry which is preliminary data.</text>
</comment>
<keyword evidence="2" id="KW-1185">Reference proteome</keyword>
<reference evidence="1" key="2">
    <citation type="submission" date="2005-06" db="EMBL/GenBank/DDBJ databases">
        <title>Sequencing of the draft genome and assembly of Crocosphaera watsonii WH 8501.</title>
        <authorList>
            <consortium name="US DOE Joint Genome Institute (JGI-PGF)"/>
            <person name="Copeland A."/>
            <person name="Lucas S."/>
            <person name="Lapidus A."/>
            <person name="Barry K."/>
            <person name="Detter C."/>
            <person name="Glavina T."/>
            <person name="Hammon N."/>
            <person name="Israni S."/>
            <person name="Pitluck S."/>
            <person name="Richardson P."/>
        </authorList>
    </citation>
    <scope>NUCLEOTIDE SEQUENCE [LARGE SCALE GENOMIC DNA]</scope>
    <source>
        <strain evidence="1">WH 8501</strain>
    </source>
</reference>
<protein>
    <submittedName>
        <fullName evidence="1">Uncharacterized protein</fullName>
    </submittedName>
</protein>
<organism evidence="1 2">
    <name type="scientific">Crocosphaera watsonii WH 8501</name>
    <dbReference type="NCBI Taxonomy" id="165597"/>
    <lineage>
        <taxon>Bacteria</taxon>
        <taxon>Bacillati</taxon>
        <taxon>Cyanobacteriota</taxon>
        <taxon>Cyanophyceae</taxon>
        <taxon>Oscillatoriophycideae</taxon>
        <taxon>Chroococcales</taxon>
        <taxon>Aphanothecaceae</taxon>
        <taxon>Crocosphaera</taxon>
    </lineage>
</organism>
<dbReference type="OrthoDB" id="572057at2"/>
<dbReference type="KEGG" id="cwa:CwatDRAFT_2225"/>
<dbReference type="AlphaFoldDB" id="Q4BZK8"/>
<evidence type="ECO:0000313" key="2">
    <source>
        <dbReference type="Proteomes" id="UP000003922"/>
    </source>
</evidence>